<reference evidence="1" key="1">
    <citation type="journal article" date="2020" name="Plant Mol. Biol.">
        <title>DNA barcoding of Oryza: conventional, specific, and super barcodes.</title>
        <authorList>
            <person name="Zhang W."/>
            <person name="Sun Y."/>
            <person name="Liu J."/>
            <person name="Xu C."/>
            <person name="Zou X."/>
            <person name="Chen X."/>
            <person name="Liu Y."/>
            <person name="Wu P."/>
            <person name="Yang X."/>
            <person name="Zhou S."/>
        </authorList>
    </citation>
    <scope>NUCLEOTIDE SEQUENCE</scope>
</reference>
<sequence length="85" mass="10213">MNKIEPCCGLFQVLNKHGHLKNLLGRRIRISYNPHNLRFSAQKQFAWLYIHPKVSFLIHLLDKLVHIECILYMYHKFLRNVTLDL</sequence>
<keyword evidence="1" id="KW-0934">Plastid</keyword>
<name>A0A7H0TMX2_9ORYZ</name>
<dbReference type="AlphaFoldDB" id="A0A7H0TMX2"/>
<evidence type="ECO:0000313" key="1">
    <source>
        <dbReference type="EMBL" id="QNR02374.1"/>
    </source>
</evidence>
<dbReference type="EMBL" id="MT726937">
    <property type="protein sequence ID" value="QNR02374.1"/>
    <property type="molecule type" value="Genomic_DNA"/>
</dbReference>
<geneLocation type="chloroplast" evidence="1"/>
<proteinExistence type="predicted"/>
<gene>
    <name evidence="1" type="primary">psaC</name>
</gene>
<keyword evidence="1" id="KW-0150">Chloroplast</keyword>
<organism evidence="1">
    <name type="scientific">Oryza ridleyi</name>
    <dbReference type="NCBI Taxonomy" id="83308"/>
    <lineage>
        <taxon>Eukaryota</taxon>
        <taxon>Viridiplantae</taxon>
        <taxon>Streptophyta</taxon>
        <taxon>Embryophyta</taxon>
        <taxon>Tracheophyta</taxon>
        <taxon>Spermatophyta</taxon>
        <taxon>Magnoliopsida</taxon>
        <taxon>Liliopsida</taxon>
        <taxon>Poales</taxon>
        <taxon>Poaceae</taxon>
        <taxon>BOP clade</taxon>
        <taxon>Oryzoideae</taxon>
        <taxon>Oryzeae</taxon>
        <taxon>Oryzinae</taxon>
        <taxon>Oryza</taxon>
    </lineage>
</organism>
<protein>
    <submittedName>
        <fullName evidence="1">Photosystem I subunit VII</fullName>
    </submittedName>
</protein>
<accession>A0A7H0TMX2</accession>